<gene>
    <name evidence="2" type="ORF">EBBID32_15740</name>
</gene>
<dbReference type="Pfam" id="PF05309">
    <property type="entry name" value="TraE"/>
    <property type="match status" value="1"/>
</dbReference>
<evidence type="ECO:0000256" key="1">
    <source>
        <dbReference type="SAM" id="Phobius"/>
    </source>
</evidence>
<evidence type="ECO:0000313" key="3">
    <source>
        <dbReference type="Proteomes" id="UP000013201"/>
    </source>
</evidence>
<keyword evidence="1" id="KW-1133">Transmembrane helix</keyword>
<dbReference type="EMBL" id="CAVK010000072">
    <property type="protein sequence ID" value="CCW17235.1"/>
    <property type="molecule type" value="Genomic_DNA"/>
</dbReference>
<dbReference type="RefSeq" id="WP_006953591.1">
    <property type="nucleotide sequence ID" value="NZ_CAVK010000072.1"/>
</dbReference>
<proteinExistence type="predicted"/>
<dbReference type="Proteomes" id="UP000013201">
    <property type="component" value="Unassembled WGS sequence"/>
</dbReference>
<organism evidence="2 3">
    <name type="scientific">Sphingobium indicum BiD32</name>
    <dbReference type="NCBI Taxonomy" id="1301087"/>
    <lineage>
        <taxon>Bacteria</taxon>
        <taxon>Pseudomonadati</taxon>
        <taxon>Pseudomonadota</taxon>
        <taxon>Alphaproteobacteria</taxon>
        <taxon>Sphingomonadales</taxon>
        <taxon>Sphingomonadaceae</taxon>
        <taxon>Sphingobium</taxon>
    </lineage>
</organism>
<dbReference type="InterPro" id="IPR007973">
    <property type="entry name" value="Pilus_assembly_TraE"/>
</dbReference>
<protein>
    <submittedName>
        <fullName evidence="2">IncF plasmid conjugative transfer pilus assembly protein TraE</fullName>
    </submittedName>
</protein>
<sequence length="192" mass="21750">MELSYSHSHSQRVLRQRNILAIVATALCALTLLLLIFTVSRDREVVLQPILRSPLTVSSAGVSREYLEMVTRDTVVLTLDRSPQNLEYWMNAVLDITSPRMQGKVKADLLKIVNEQRGSSISQFFTIEKMELDTRNLRSEVTGSLHTIVGNKVISNERRTFRYDWEYSGLSLKLIGFGMVTALSSEQTGKDK</sequence>
<keyword evidence="1" id="KW-0812">Transmembrane</keyword>
<comment type="caution">
    <text evidence="2">The sequence shown here is derived from an EMBL/GenBank/DDBJ whole genome shotgun (WGS) entry which is preliminary data.</text>
</comment>
<dbReference type="OrthoDB" id="7405099at2"/>
<keyword evidence="1" id="KW-0472">Membrane</keyword>
<accession>N1MJ56</accession>
<feature type="transmembrane region" description="Helical" evidence="1">
    <location>
        <begin position="20"/>
        <end position="39"/>
    </location>
</feature>
<keyword evidence="3" id="KW-1185">Reference proteome</keyword>
<name>N1MJ56_9SPHN</name>
<reference evidence="3" key="2">
    <citation type="submission" date="2013-04" db="EMBL/GenBank/DDBJ databases">
        <title>Bisphenol A degrading Sphingobium sp. strain BiD32.</title>
        <authorList>
            <person name="Nielsen J.L."/>
            <person name="Zhou N.A."/>
            <person name="Kjeldal H."/>
        </authorList>
    </citation>
    <scope>NUCLEOTIDE SEQUENCE [LARGE SCALE GENOMIC DNA]</scope>
    <source>
        <strain evidence="3">BiD32</strain>
    </source>
</reference>
<dbReference type="AlphaFoldDB" id="N1MJ56"/>
<evidence type="ECO:0000313" key="2">
    <source>
        <dbReference type="EMBL" id="CCW17235.1"/>
    </source>
</evidence>
<reference evidence="2 3" key="1">
    <citation type="submission" date="2013-03" db="EMBL/GenBank/DDBJ databases">
        <authorList>
            <person name="Le V."/>
        </authorList>
    </citation>
    <scope>NUCLEOTIDE SEQUENCE [LARGE SCALE GENOMIC DNA]</scope>
    <source>
        <strain evidence="2 3">BiD32</strain>
    </source>
</reference>